<dbReference type="AlphaFoldDB" id="I3S292"/>
<organism evidence="1">
    <name type="scientific">Lotus japonicus</name>
    <name type="common">Lotus corniculatus var. japonicus</name>
    <dbReference type="NCBI Taxonomy" id="34305"/>
    <lineage>
        <taxon>Eukaryota</taxon>
        <taxon>Viridiplantae</taxon>
        <taxon>Streptophyta</taxon>
        <taxon>Embryophyta</taxon>
        <taxon>Tracheophyta</taxon>
        <taxon>Spermatophyta</taxon>
        <taxon>Magnoliopsida</taxon>
        <taxon>eudicotyledons</taxon>
        <taxon>Gunneridae</taxon>
        <taxon>Pentapetalae</taxon>
        <taxon>rosids</taxon>
        <taxon>fabids</taxon>
        <taxon>Fabales</taxon>
        <taxon>Fabaceae</taxon>
        <taxon>Papilionoideae</taxon>
        <taxon>50 kb inversion clade</taxon>
        <taxon>NPAAA clade</taxon>
        <taxon>Hologalegina</taxon>
        <taxon>robinioid clade</taxon>
        <taxon>Loteae</taxon>
        <taxon>Lotus</taxon>
    </lineage>
</organism>
<reference evidence="1" key="1">
    <citation type="submission" date="2012-05" db="EMBL/GenBank/DDBJ databases">
        <authorList>
            <person name="Krishnakumar V."/>
            <person name="Cheung F."/>
            <person name="Xiao Y."/>
            <person name="Chan A."/>
            <person name="Moskal W.A."/>
            <person name="Town C.D."/>
        </authorList>
    </citation>
    <scope>NUCLEOTIDE SEQUENCE</scope>
</reference>
<sequence>MPGRNLVTRLIDEKDSVIEGLWLTFLLDRNLGVVDGLAGERPGSPRRRRKLEVLEAKGMGTQKGSLSEKRACGVAGYGYCSGGCHG</sequence>
<accession>I3S292</accession>
<protein>
    <submittedName>
        <fullName evidence="1">Uncharacterized protein</fullName>
    </submittedName>
</protein>
<proteinExistence type="evidence at transcript level"/>
<name>I3S292_LOTJA</name>
<dbReference type="EMBL" id="BT134589">
    <property type="protein sequence ID" value="AFK34384.1"/>
    <property type="molecule type" value="mRNA"/>
</dbReference>
<evidence type="ECO:0000313" key="1">
    <source>
        <dbReference type="EMBL" id="AFK34384.1"/>
    </source>
</evidence>